<name>A0AAP0WTA8_LIQFO</name>
<evidence type="ECO:0008006" key="9">
    <source>
        <dbReference type="Google" id="ProtNLM"/>
    </source>
</evidence>
<dbReference type="SUPFAM" id="SSF46785">
    <property type="entry name" value="Winged helix' DNA-binding domain"/>
    <property type="match status" value="1"/>
</dbReference>
<accession>A0AAP0WTA8</accession>
<dbReference type="AlphaFoldDB" id="A0AAP0WTA8"/>
<dbReference type="InterPro" id="IPR007832">
    <property type="entry name" value="RNA_pol_Rpc34"/>
</dbReference>
<proteinExistence type="inferred from homology"/>
<organism evidence="7 8">
    <name type="scientific">Liquidambar formosana</name>
    <name type="common">Formosan gum</name>
    <dbReference type="NCBI Taxonomy" id="63359"/>
    <lineage>
        <taxon>Eukaryota</taxon>
        <taxon>Viridiplantae</taxon>
        <taxon>Streptophyta</taxon>
        <taxon>Embryophyta</taxon>
        <taxon>Tracheophyta</taxon>
        <taxon>Spermatophyta</taxon>
        <taxon>Magnoliopsida</taxon>
        <taxon>eudicotyledons</taxon>
        <taxon>Gunneridae</taxon>
        <taxon>Pentapetalae</taxon>
        <taxon>Saxifragales</taxon>
        <taxon>Altingiaceae</taxon>
        <taxon>Liquidambar</taxon>
    </lineage>
</organism>
<evidence type="ECO:0000256" key="3">
    <source>
        <dbReference type="ARBA" id="ARBA00022478"/>
    </source>
</evidence>
<dbReference type="Gene3D" id="1.10.10.10">
    <property type="entry name" value="Winged helix-like DNA-binding domain superfamily/Winged helix DNA-binding domain"/>
    <property type="match status" value="1"/>
</dbReference>
<dbReference type="Pfam" id="PF05158">
    <property type="entry name" value="RNA_pol_Rpc34"/>
    <property type="match status" value="2"/>
</dbReference>
<dbReference type="GO" id="GO:0006383">
    <property type="term" value="P:transcription by RNA polymerase III"/>
    <property type="evidence" value="ECO:0007669"/>
    <property type="project" value="InterPro"/>
</dbReference>
<keyword evidence="5" id="KW-0539">Nucleus</keyword>
<gene>
    <name evidence="7" type="ORF">L1049_006128</name>
</gene>
<dbReference type="GO" id="GO:0005666">
    <property type="term" value="C:RNA polymerase III complex"/>
    <property type="evidence" value="ECO:0007669"/>
    <property type="project" value="InterPro"/>
</dbReference>
<dbReference type="Proteomes" id="UP001415857">
    <property type="component" value="Unassembled WGS sequence"/>
</dbReference>
<sequence>MELPKKRKRPNSTHPAETLPDSDGKVLELIKSKGDNAISRPLIRHGTNLPDPEITKSLKSLIARNLIKEVTNIHNKRSKHYIGVEFEPSKELTGGEWYTDGKLDVEFISILKSQCLKHIQMLKAATAEGISDSIHKSGLFKIKFGMNQIDDIVKVLVLEGEVEEVISTAQGDFSSVPFGRVCYRRRREVVVKTGAFSSMPCGVCPRISDCTPDGIISPITCTYMKKWLDF</sequence>
<comment type="caution">
    <text evidence="7">The sequence shown here is derived from an EMBL/GenBank/DDBJ whole genome shotgun (WGS) entry which is preliminary data.</text>
</comment>
<dbReference type="InterPro" id="IPR016049">
    <property type="entry name" value="RNA_pol_Rpc34-like"/>
</dbReference>
<evidence type="ECO:0000256" key="2">
    <source>
        <dbReference type="ARBA" id="ARBA00011038"/>
    </source>
</evidence>
<dbReference type="InterPro" id="IPR036388">
    <property type="entry name" value="WH-like_DNA-bd_sf"/>
</dbReference>
<keyword evidence="4" id="KW-0804">Transcription</keyword>
<keyword evidence="3" id="KW-0240">DNA-directed RNA polymerase</keyword>
<evidence type="ECO:0000256" key="5">
    <source>
        <dbReference type="ARBA" id="ARBA00023242"/>
    </source>
</evidence>
<evidence type="ECO:0000313" key="7">
    <source>
        <dbReference type="EMBL" id="KAK9276593.1"/>
    </source>
</evidence>
<reference evidence="7 8" key="1">
    <citation type="journal article" date="2024" name="Plant J.">
        <title>Genome sequences and population genomics reveal climatic adaptation and genomic divergence between two closely related sweetgum species.</title>
        <authorList>
            <person name="Xu W.Q."/>
            <person name="Ren C.Q."/>
            <person name="Zhang X.Y."/>
            <person name="Comes H.P."/>
            <person name="Liu X.H."/>
            <person name="Li Y.G."/>
            <person name="Kettle C.J."/>
            <person name="Jalonen R."/>
            <person name="Gaisberger H."/>
            <person name="Ma Y.Z."/>
            <person name="Qiu Y.X."/>
        </authorList>
    </citation>
    <scope>NUCLEOTIDE SEQUENCE [LARGE SCALE GENOMIC DNA]</scope>
    <source>
        <strain evidence="7">Hangzhou</strain>
    </source>
</reference>
<protein>
    <recommendedName>
        <fullName evidence="9">DNA-directed RNA polymerase III subunit RPC6</fullName>
    </recommendedName>
</protein>
<evidence type="ECO:0000313" key="8">
    <source>
        <dbReference type="Proteomes" id="UP001415857"/>
    </source>
</evidence>
<evidence type="ECO:0000256" key="1">
    <source>
        <dbReference type="ARBA" id="ARBA00004123"/>
    </source>
</evidence>
<evidence type="ECO:0000256" key="4">
    <source>
        <dbReference type="ARBA" id="ARBA00023163"/>
    </source>
</evidence>
<comment type="subcellular location">
    <subcellularLocation>
        <location evidence="1">Nucleus</location>
    </subcellularLocation>
</comment>
<feature type="region of interest" description="Disordered" evidence="6">
    <location>
        <begin position="1"/>
        <end position="23"/>
    </location>
</feature>
<dbReference type="EMBL" id="JBBPBK010000010">
    <property type="protein sequence ID" value="KAK9276593.1"/>
    <property type="molecule type" value="Genomic_DNA"/>
</dbReference>
<dbReference type="PANTHER" id="PTHR12780">
    <property type="entry name" value="RNA POLYMERASE III DNA DIRECTED , 39KD SUBUNIT-RELATED"/>
    <property type="match status" value="1"/>
</dbReference>
<comment type="similarity">
    <text evidence="2">Belongs to the eukaryotic RPC34/RPC39 RNA polymerase subunit family.</text>
</comment>
<dbReference type="InterPro" id="IPR036390">
    <property type="entry name" value="WH_DNA-bd_sf"/>
</dbReference>
<feature type="compositionally biased region" description="Basic residues" evidence="6">
    <location>
        <begin position="1"/>
        <end position="11"/>
    </location>
</feature>
<keyword evidence="8" id="KW-1185">Reference proteome</keyword>
<evidence type="ECO:0000256" key="6">
    <source>
        <dbReference type="SAM" id="MobiDB-lite"/>
    </source>
</evidence>